<evidence type="ECO:0000256" key="1">
    <source>
        <dbReference type="ARBA" id="ARBA00022729"/>
    </source>
</evidence>
<name>A0A8J6HI31_TENMO</name>
<dbReference type="InterPro" id="IPR050328">
    <property type="entry name" value="Dev_Immune_Receptor"/>
</dbReference>
<dbReference type="AlphaFoldDB" id="A0A8J6HI31"/>
<proteinExistence type="predicted"/>
<sequence>MATFHAEHNKIKSLKNSFFQIIKQDNGYVNLNYNELNDLKNFFAGLSAENTSVTLAENQIKELPVGIFDGYSFYSLELSHNLITDISEEFVQGYVRIQIIWFDKNVFNGTTLRRLQSWSRRNNVKVKYFPYALIRNGAAGKFLSFAHNKIKSLENSFFQIIKQDNGYVNLNYNELEIVKKDFFVGLSVQNTSVTLGVNQIKELPVGLFDRYNFNYLDVSYNLITDISEEFLQGYVRIQMI</sequence>
<dbReference type="EMBL" id="JABDTM020023631">
    <property type="protein sequence ID" value="KAH0815055.1"/>
    <property type="molecule type" value="Genomic_DNA"/>
</dbReference>
<dbReference type="InterPro" id="IPR032675">
    <property type="entry name" value="LRR_dom_sf"/>
</dbReference>
<gene>
    <name evidence="2" type="ORF">GEV33_007736</name>
</gene>
<reference evidence="2" key="1">
    <citation type="journal article" date="2020" name="J Insects Food Feed">
        <title>The yellow mealworm (Tenebrio molitor) genome: a resource for the emerging insects as food and feed industry.</title>
        <authorList>
            <person name="Eriksson T."/>
            <person name="Andere A."/>
            <person name="Kelstrup H."/>
            <person name="Emery V."/>
            <person name="Picard C."/>
        </authorList>
    </citation>
    <scope>NUCLEOTIDE SEQUENCE</scope>
    <source>
        <strain evidence="2">Stoneville</strain>
        <tissue evidence="2">Whole head</tissue>
    </source>
</reference>
<protein>
    <submittedName>
        <fullName evidence="2">Uncharacterized protein</fullName>
    </submittedName>
</protein>
<dbReference type="PANTHER" id="PTHR24373:SF275">
    <property type="entry name" value="TIR DOMAIN-CONTAINING PROTEIN"/>
    <property type="match status" value="1"/>
</dbReference>
<evidence type="ECO:0000313" key="2">
    <source>
        <dbReference type="EMBL" id="KAH0815055.1"/>
    </source>
</evidence>
<accession>A0A8J6HI31</accession>
<organism evidence="2 3">
    <name type="scientific">Tenebrio molitor</name>
    <name type="common">Yellow mealworm beetle</name>
    <dbReference type="NCBI Taxonomy" id="7067"/>
    <lineage>
        <taxon>Eukaryota</taxon>
        <taxon>Metazoa</taxon>
        <taxon>Ecdysozoa</taxon>
        <taxon>Arthropoda</taxon>
        <taxon>Hexapoda</taxon>
        <taxon>Insecta</taxon>
        <taxon>Pterygota</taxon>
        <taxon>Neoptera</taxon>
        <taxon>Endopterygota</taxon>
        <taxon>Coleoptera</taxon>
        <taxon>Polyphaga</taxon>
        <taxon>Cucujiformia</taxon>
        <taxon>Tenebrionidae</taxon>
        <taxon>Tenebrio</taxon>
    </lineage>
</organism>
<dbReference type="Gene3D" id="3.80.10.10">
    <property type="entry name" value="Ribonuclease Inhibitor"/>
    <property type="match status" value="2"/>
</dbReference>
<reference evidence="2" key="2">
    <citation type="submission" date="2021-08" db="EMBL/GenBank/DDBJ databases">
        <authorList>
            <person name="Eriksson T."/>
        </authorList>
    </citation>
    <scope>NUCLEOTIDE SEQUENCE</scope>
    <source>
        <strain evidence="2">Stoneville</strain>
        <tissue evidence="2">Whole head</tissue>
    </source>
</reference>
<dbReference type="PANTHER" id="PTHR24373">
    <property type="entry name" value="SLIT RELATED LEUCINE-RICH REPEAT NEURONAL PROTEIN"/>
    <property type="match status" value="1"/>
</dbReference>
<keyword evidence="1" id="KW-0732">Signal</keyword>
<dbReference type="SUPFAM" id="SSF52058">
    <property type="entry name" value="L domain-like"/>
    <property type="match status" value="1"/>
</dbReference>
<evidence type="ECO:0000313" key="3">
    <source>
        <dbReference type="Proteomes" id="UP000719412"/>
    </source>
</evidence>
<dbReference type="Proteomes" id="UP000719412">
    <property type="component" value="Unassembled WGS sequence"/>
</dbReference>
<keyword evidence="3" id="KW-1185">Reference proteome</keyword>
<comment type="caution">
    <text evidence="2">The sequence shown here is derived from an EMBL/GenBank/DDBJ whole genome shotgun (WGS) entry which is preliminary data.</text>
</comment>